<organism evidence="5">
    <name type="scientific">Panicum hallii</name>
    <dbReference type="NCBI Taxonomy" id="206008"/>
    <lineage>
        <taxon>Eukaryota</taxon>
        <taxon>Viridiplantae</taxon>
        <taxon>Streptophyta</taxon>
        <taxon>Embryophyta</taxon>
        <taxon>Tracheophyta</taxon>
        <taxon>Spermatophyta</taxon>
        <taxon>Magnoliopsida</taxon>
        <taxon>Liliopsida</taxon>
        <taxon>Poales</taxon>
        <taxon>Poaceae</taxon>
        <taxon>PACMAD clade</taxon>
        <taxon>Panicoideae</taxon>
        <taxon>Panicodae</taxon>
        <taxon>Paniceae</taxon>
        <taxon>Panicinae</taxon>
        <taxon>Panicum</taxon>
        <taxon>Panicum sect. Panicum</taxon>
    </lineage>
</organism>
<evidence type="ECO:0000313" key="5">
    <source>
        <dbReference type="EMBL" id="PAN30975.2"/>
    </source>
</evidence>
<gene>
    <name evidence="5" type="ORF">PAHAL_5G381900</name>
</gene>
<feature type="domain" description="FAD-binding" evidence="4">
    <location>
        <begin position="11"/>
        <end position="77"/>
    </location>
</feature>
<evidence type="ECO:0000259" key="4">
    <source>
        <dbReference type="Pfam" id="PF01494"/>
    </source>
</evidence>
<dbReference type="InterPro" id="IPR002938">
    <property type="entry name" value="FAD-bd"/>
</dbReference>
<reference evidence="5" key="1">
    <citation type="submission" date="2018-04" db="EMBL/GenBank/DDBJ databases">
        <title>WGS assembly of Panicum hallii.</title>
        <authorList>
            <person name="Lovell J."/>
            <person name="Jenkins J."/>
            <person name="Lowry D."/>
            <person name="Mamidi S."/>
            <person name="Sreedasyam A."/>
            <person name="Weng X."/>
            <person name="Barry K."/>
            <person name="Bonette J."/>
            <person name="Campitelli B."/>
            <person name="Daum C."/>
            <person name="Gordon S."/>
            <person name="Gould B."/>
            <person name="Lipzen A."/>
            <person name="Macqueen A."/>
            <person name="Palacio-Mejia J."/>
            <person name="Plott C."/>
            <person name="Shakirov E."/>
            <person name="Shu S."/>
            <person name="Yoshinaga Y."/>
            <person name="Zane M."/>
            <person name="Rokhsar D."/>
            <person name="Grimwood J."/>
            <person name="Schmutz J."/>
            <person name="Juenger T."/>
        </authorList>
    </citation>
    <scope>NUCLEOTIDE SEQUENCE [LARGE SCALE GENOMIC DNA]</scope>
    <source>
        <strain evidence="5">FIL2</strain>
    </source>
</reference>
<dbReference type="InterPro" id="IPR036188">
    <property type="entry name" value="FAD/NAD-bd_sf"/>
</dbReference>
<dbReference type="InterPro" id="IPR044560">
    <property type="entry name" value="MOase"/>
</dbReference>
<evidence type="ECO:0000256" key="2">
    <source>
        <dbReference type="ARBA" id="ARBA00023033"/>
    </source>
</evidence>
<dbReference type="Pfam" id="PF01494">
    <property type="entry name" value="FAD_binding_3"/>
    <property type="match status" value="1"/>
</dbReference>
<accession>A0A2S3HVP7</accession>
<keyword evidence="1" id="KW-0560">Oxidoreductase</keyword>
<dbReference type="PANTHER" id="PTHR45934">
    <property type="entry name" value="FAD/NAD(P)-BINDING OXIDOREDUCTASE FAMILY PROTEIN"/>
    <property type="match status" value="1"/>
</dbReference>
<dbReference type="PANTHER" id="PTHR45934:SF2">
    <property type="entry name" value="MONOOXYGENASE 1"/>
    <property type="match status" value="1"/>
</dbReference>
<keyword evidence="2" id="KW-0503">Monooxygenase</keyword>
<proteinExistence type="inferred from homology"/>
<protein>
    <recommendedName>
        <fullName evidence="4">FAD-binding domain-containing protein</fullName>
    </recommendedName>
</protein>
<dbReference type="Gramene" id="PAN30975">
    <property type="protein sequence ID" value="PAN30975"/>
    <property type="gene ID" value="PAHAL_5G381900"/>
</dbReference>
<sequence>MAAGADELHGIIIVGGGTCGLATALALHRKGISSLVLERAETLRATGAGIGIQVNGWRALDQLEVGDELRKLAMPLSGYVRACLLLPLSIVLNSNKFSLYGW</sequence>
<comment type="similarity">
    <text evidence="3">Belongs to the 3-hydroxybenzoate 6-hydroxylase family.</text>
</comment>
<evidence type="ECO:0000256" key="3">
    <source>
        <dbReference type="ARBA" id="ARBA00024018"/>
    </source>
</evidence>
<dbReference type="GO" id="GO:0071949">
    <property type="term" value="F:FAD binding"/>
    <property type="evidence" value="ECO:0007669"/>
    <property type="project" value="InterPro"/>
</dbReference>
<dbReference type="Gene3D" id="3.50.50.60">
    <property type="entry name" value="FAD/NAD(P)-binding domain"/>
    <property type="match status" value="1"/>
</dbReference>
<dbReference type="GO" id="GO:0004497">
    <property type="term" value="F:monooxygenase activity"/>
    <property type="evidence" value="ECO:0007669"/>
    <property type="project" value="UniProtKB-KW"/>
</dbReference>
<dbReference type="Proteomes" id="UP000243499">
    <property type="component" value="Chromosome 5"/>
</dbReference>
<dbReference type="EMBL" id="CM008050">
    <property type="protein sequence ID" value="PAN30975.2"/>
    <property type="molecule type" value="Genomic_DNA"/>
</dbReference>
<dbReference type="SUPFAM" id="SSF51905">
    <property type="entry name" value="FAD/NAD(P)-binding domain"/>
    <property type="match status" value="1"/>
</dbReference>
<evidence type="ECO:0000256" key="1">
    <source>
        <dbReference type="ARBA" id="ARBA00023002"/>
    </source>
</evidence>
<dbReference type="Gene3D" id="3.30.9.30">
    <property type="match status" value="1"/>
</dbReference>
<dbReference type="AlphaFoldDB" id="A0A2S3HVP7"/>
<name>A0A2S3HVP7_9POAL</name>